<evidence type="ECO:0000256" key="5">
    <source>
        <dbReference type="ARBA" id="ARBA00023136"/>
    </source>
</evidence>
<evidence type="ECO:0000256" key="4">
    <source>
        <dbReference type="ARBA" id="ARBA00022989"/>
    </source>
</evidence>
<evidence type="ECO:0000256" key="3">
    <source>
        <dbReference type="ARBA" id="ARBA00022692"/>
    </source>
</evidence>
<feature type="transmembrane region" description="Helical" evidence="6">
    <location>
        <begin position="48"/>
        <end position="69"/>
    </location>
</feature>
<dbReference type="InterPro" id="IPR036259">
    <property type="entry name" value="MFS_trans_sf"/>
</dbReference>
<keyword evidence="3 6" id="KW-0812">Transmembrane</keyword>
<organism evidence="7 8">
    <name type="scientific">Circinella minor</name>
    <dbReference type="NCBI Taxonomy" id="1195481"/>
    <lineage>
        <taxon>Eukaryota</taxon>
        <taxon>Fungi</taxon>
        <taxon>Fungi incertae sedis</taxon>
        <taxon>Mucoromycota</taxon>
        <taxon>Mucoromycotina</taxon>
        <taxon>Mucoromycetes</taxon>
        <taxon>Mucorales</taxon>
        <taxon>Lichtheimiaceae</taxon>
        <taxon>Circinella</taxon>
    </lineage>
</organism>
<feature type="transmembrane region" description="Helical" evidence="6">
    <location>
        <begin position="138"/>
        <end position="156"/>
    </location>
</feature>
<dbReference type="AlphaFoldDB" id="A0A8H7S234"/>
<evidence type="ECO:0000256" key="2">
    <source>
        <dbReference type="ARBA" id="ARBA00022448"/>
    </source>
</evidence>
<dbReference type="GO" id="GO:0016020">
    <property type="term" value="C:membrane"/>
    <property type="evidence" value="ECO:0007669"/>
    <property type="project" value="UniProtKB-SubCell"/>
</dbReference>
<comment type="subcellular location">
    <subcellularLocation>
        <location evidence="1">Membrane</location>
        <topology evidence="1">Multi-pass membrane protein</topology>
    </subcellularLocation>
</comment>
<sequence length="197" mass="22617">MSIYSTLIIKNLGGFSEAEAILLSIPYNIISIILIFMTIYFNNRFREYGYIATICCVITLIGLLLLISLPKGHPIIIGLFLANIGPQYSIITTLISVNTSGYTKKTFYTSMGVVSRCLGDFVGPLLMNENQFPRYTNAMITFIITTCISALLFLYIRKSYVRDNRYRRIQLSFKANRYVKKYINITDKENLHFVYHP</sequence>
<gene>
    <name evidence="7" type="ORF">INT45_007181</name>
</gene>
<evidence type="ECO:0000313" key="8">
    <source>
        <dbReference type="Proteomes" id="UP000646827"/>
    </source>
</evidence>
<name>A0A8H7S234_9FUNG</name>
<dbReference type="SUPFAM" id="SSF103473">
    <property type="entry name" value="MFS general substrate transporter"/>
    <property type="match status" value="1"/>
</dbReference>
<dbReference type="Proteomes" id="UP000646827">
    <property type="component" value="Unassembled WGS sequence"/>
</dbReference>
<protein>
    <submittedName>
        <fullName evidence="7">Uncharacterized protein</fullName>
    </submittedName>
</protein>
<keyword evidence="4 6" id="KW-1133">Transmembrane helix</keyword>
<evidence type="ECO:0000313" key="7">
    <source>
        <dbReference type="EMBL" id="KAG2222164.1"/>
    </source>
</evidence>
<accession>A0A8H7S234</accession>
<feature type="transmembrane region" description="Helical" evidence="6">
    <location>
        <begin position="75"/>
        <end position="95"/>
    </location>
</feature>
<keyword evidence="8" id="KW-1185">Reference proteome</keyword>
<dbReference type="PANTHER" id="PTHR43791:SF97">
    <property type="entry name" value="ALLANTOATE TRANSPORTER, PUTATIVE (AFU_ORTHOLOGUE AFUA_1G14700)-RELATED"/>
    <property type="match status" value="1"/>
</dbReference>
<reference evidence="7 8" key="1">
    <citation type="submission" date="2020-12" db="EMBL/GenBank/DDBJ databases">
        <title>Metabolic potential, ecology and presence of endohyphal bacteria is reflected in genomic diversity of Mucoromycotina.</title>
        <authorList>
            <person name="Muszewska A."/>
            <person name="Okrasinska A."/>
            <person name="Steczkiewicz K."/>
            <person name="Drgas O."/>
            <person name="Orlowska M."/>
            <person name="Perlinska-Lenart U."/>
            <person name="Aleksandrzak-Piekarczyk T."/>
            <person name="Szatraj K."/>
            <person name="Zielenkiewicz U."/>
            <person name="Pilsyk S."/>
            <person name="Malc E."/>
            <person name="Mieczkowski P."/>
            <person name="Kruszewska J.S."/>
            <person name="Biernat P."/>
            <person name="Pawlowska J."/>
        </authorList>
    </citation>
    <scope>NUCLEOTIDE SEQUENCE [LARGE SCALE GENOMIC DNA]</scope>
    <source>
        <strain evidence="7 8">CBS 142.35</strain>
    </source>
</reference>
<evidence type="ECO:0000256" key="1">
    <source>
        <dbReference type="ARBA" id="ARBA00004141"/>
    </source>
</evidence>
<dbReference type="GO" id="GO:0022857">
    <property type="term" value="F:transmembrane transporter activity"/>
    <property type="evidence" value="ECO:0007669"/>
    <property type="project" value="TreeGrafter"/>
</dbReference>
<proteinExistence type="predicted"/>
<keyword evidence="2" id="KW-0813">Transport</keyword>
<dbReference type="EMBL" id="JAEPRB010000090">
    <property type="protein sequence ID" value="KAG2222164.1"/>
    <property type="molecule type" value="Genomic_DNA"/>
</dbReference>
<dbReference type="Gene3D" id="1.20.1250.20">
    <property type="entry name" value="MFS general substrate transporter like domains"/>
    <property type="match status" value="1"/>
</dbReference>
<keyword evidence="5 6" id="KW-0472">Membrane</keyword>
<dbReference type="OrthoDB" id="2284036at2759"/>
<feature type="transmembrane region" description="Helical" evidence="6">
    <location>
        <begin position="20"/>
        <end position="41"/>
    </location>
</feature>
<evidence type="ECO:0000256" key="6">
    <source>
        <dbReference type="SAM" id="Phobius"/>
    </source>
</evidence>
<comment type="caution">
    <text evidence="7">The sequence shown here is derived from an EMBL/GenBank/DDBJ whole genome shotgun (WGS) entry which is preliminary data.</text>
</comment>
<dbReference type="PANTHER" id="PTHR43791">
    <property type="entry name" value="PERMEASE-RELATED"/>
    <property type="match status" value="1"/>
</dbReference>